<dbReference type="CDD" id="cd16033">
    <property type="entry name" value="sulfatase_like"/>
    <property type="match status" value="1"/>
</dbReference>
<dbReference type="Pfam" id="PF00884">
    <property type="entry name" value="Sulfatase"/>
    <property type="match status" value="1"/>
</dbReference>
<dbReference type="SUPFAM" id="SSF53649">
    <property type="entry name" value="Alkaline phosphatase-like"/>
    <property type="match status" value="1"/>
</dbReference>
<dbReference type="PANTHER" id="PTHR42693">
    <property type="entry name" value="ARYLSULFATASE FAMILY MEMBER"/>
    <property type="match status" value="1"/>
</dbReference>
<evidence type="ECO:0000259" key="3">
    <source>
        <dbReference type="Pfam" id="PF00884"/>
    </source>
</evidence>
<proteinExistence type="inferred from homology"/>
<dbReference type="EMBL" id="JBHUCX010000028">
    <property type="protein sequence ID" value="MFD1675279.1"/>
    <property type="molecule type" value="Genomic_DNA"/>
</dbReference>
<dbReference type="InterPro" id="IPR000917">
    <property type="entry name" value="Sulfatase_N"/>
</dbReference>
<dbReference type="Gene3D" id="3.40.720.10">
    <property type="entry name" value="Alkaline Phosphatase, subunit A"/>
    <property type="match status" value="1"/>
</dbReference>
<gene>
    <name evidence="4" type="ORF">ACFSB2_11290</name>
</gene>
<keyword evidence="2" id="KW-0378">Hydrolase</keyword>
<keyword evidence="5" id="KW-1185">Reference proteome</keyword>
<organism evidence="4 5">
    <name type="scientific">Alicyclobacillus fodiniaquatilis</name>
    <dbReference type="NCBI Taxonomy" id="1661150"/>
    <lineage>
        <taxon>Bacteria</taxon>
        <taxon>Bacillati</taxon>
        <taxon>Bacillota</taxon>
        <taxon>Bacilli</taxon>
        <taxon>Bacillales</taxon>
        <taxon>Alicyclobacillaceae</taxon>
        <taxon>Alicyclobacillus</taxon>
    </lineage>
</organism>
<dbReference type="InterPro" id="IPR050738">
    <property type="entry name" value="Sulfatase"/>
</dbReference>
<protein>
    <submittedName>
        <fullName evidence="4">Sulfatase-like hydrolase/transferase</fullName>
    </submittedName>
</protein>
<comment type="caution">
    <text evidence="4">The sequence shown here is derived from an EMBL/GenBank/DDBJ whole genome shotgun (WGS) entry which is preliminary data.</text>
</comment>
<reference evidence="5" key="1">
    <citation type="journal article" date="2019" name="Int. J. Syst. Evol. Microbiol.">
        <title>The Global Catalogue of Microorganisms (GCM) 10K type strain sequencing project: providing services to taxonomists for standard genome sequencing and annotation.</title>
        <authorList>
            <consortium name="The Broad Institute Genomics Platform"/>
            <consortium name="The Broad Institute Genome Sequencing Center for Infectious Disease"/>
            <person name="Wu L."/>
            <person name="Ma J."/>
        </authorList>
    </citation>
    <scope>NUCLEOTIDE SEQUENCE [LARGE SCALE GENOMIC DNA]</scope>
    <source>
        <strain evidence="5">CGMCC 1.12286</strain>
    </source>
</reference>
<evidence type="ECO:0000313" key="5">
    <source>
        <dbReference type="Proteomes" id="UP001597079"/>
    </source>
</evidence>
<dbReference type="PANTHER" id="PTHR42693:SF53">
    <property type="entry name" value="ENDO-4-O-SULFATASE"/>
    <property type="match status" value="1"/>
</dbReference>
<dbReference type="RefSeq" id="WP_377943153.1">
    <property type="nucleotide sequence ID" value="NZ_JBHUCX010000028.1"/>
</dbReference>
<dbReference type="Proteomes" id="UP001597079">
    <property type="component" value="Unassembled WGS sequence"/>
</dbReference>
<evidence type="ECO:0000313" key="4">
    <source>
        <dbReference type="EMBL" id="MFD1675279.1"/>
    </source>
</evidence>
<comment type="similarity">
    <text evidence="1">Belongs to the sulfatase family.</text>
</comment>
<evidence type="ECO:0000256" key="2">
    <source>
        <dbReference type="ARBA" id="ARBA00022801"/>
    </source>
</evidence>
<feature type="domain" description="Sulfatase N-terminal" evidence="3">
    <location>
        <begin position="6"/>
        <end position="345"/>
    </location>
</feature>
<evidence type="ECO:0000256" key="1">
    <source>
        <dbReference type="ARBA" id="ARBA00008779"/>
    </source>
</evidence>
<accession>A0ABW4JHL8</accession>
<name>A0ABW4JHL8_9BACL</name>
<sequence length="464" mass="53521">MTRKLPNILMIVVDQQRYDCIGYSRDYPVQTPHIDQLAAAGTWFANAYTHIPLCSPARQSFINGRRPESFGGLWNYNISLKVSALSPQEHAWPRVLGRAGYQSGYVGKWNVNPDFDPTAYGYDHYVSEGQYAQFRAEHYGAVRYTASFLGEPDPIPLPDTETHWLAGKACQLIEQFAGGEQPWHVRLDFSAPHLPCRPAAPFDQMYRPEQIPQWRNFGETFANKPYIQKQQLHSWDIQDFTWEDWAPIVARYYGMISQVDDAIGMVIRTLEKLQVDDSTLVVFTADHGDMCGGHRMIDKHYVLYDDIVKVPFLLKWPQVIPSGHICDEFVYNLLDLPPTILEMLDLDYEGQFHGNSLVPLLTDTSVAPPWRENVVSTYNGQQFGLYTQRMIRNRHWKYIWNPTDTDELYNLDTDPAELTNVIHDGHAMVVQSLREQLYAELMRCGDGLVNNEWMKRQLLDGRKL</sequence>
<dbReference type="InterPro" id="IPR017850">
    <property type="entry name" value="Alkaline_phosphatase_core_sf"/>
</dbReference>